<evidence type="ECO:0000313" key="6">
    <source>
        <dbReference type="Proteomes" id="UP000256405"/>
    </source>
</evidence>
<dbReference type="Gene3D" id="1.10.3210.30">
    <property type="match status" value="1"/>
</dbReference>
<protein>
    <submittedName>
        <fullName evidence="5">CRISPR-associated endonuclease Cas3-HD</fullName>
    </submittedName>
</protein>
<proteinExistence type="predicted"/>
<name>A0A3E0D803_9BACT</name>
<dbReference type="InterPro" id="IPR006483">
    <property type="entry name" value="CRISPR-assoc_Cas3_HD"/>
</dbReference>
<dbReference type="GO" id="GO:0004519">
    <property type="term" value="F:endonuclease activity"/>
    <property type="evidence" value="ECO:0007669"/>
    <property type="project" value="UniProtKB-KW"/>
</dbReference>
<dbReference type="AlphaFoldDB" id="A0A3E0D803"/>
<keyword evidence="2" id="KW-0378">Hydrolase</keyword>
<dbReference type="EMBL" id="QUNF01000039">
    <property type="protein sequence ID" value="REG78225.1"/>
    <property type="molecule type" value="Genomic_DNA"/>
</dbReference>
<dbReference type="RefSeq" id="WP_086543650.1">
    <property type="nucleotide sequence ID" value="NZ_MSSW01000082.1"/>
</dbReference>
<keyword evidence="3" id="KW-0051">Antiviral defense</keyword>
<dbReference type="InterPro" id="IPR038257">
    <property type="entry name" value="CRISPR-assoc_Cas3_HD_sf"/>
</dbReference>
<evidence type="ECO:0000256" key="1">
    <source>
        <dbReference type="ARBA" id="ARBA00022723"/>
    </source>
</evidence>
<gene>
    <name evidence="5" type="ORF">C8N25_13917</name>
</gene>
<dbReference type="GO" id="GO:0016787">
    <property type="term" value="F:hydrolase activity"/>
    <property type="evidence" value="ECO:0007669"/>
    <property type="project" value="UniProtKB-KW"/>
</dbReference>
<sequence>MPVFSHSKLNEGKRERSKLLIAHLSGVHDKALSHFSSKVVFEKCDNVNQLLSVVCWLHDLGKYTSYFQTYLLEPEKVDQQLKAHSNLGAHTAFQYFSENPEKALLAFFLSIVSK</sequence>
<keyword evidence="1" id="KW-0479">Metal-binding</keyword>
<evidence type="ECO:0000259" key="4">
    <source>
        <dbReference type="PROSITE" id="PS51643"/>
    </source>
</evidence>
<keyword evidence="5" id="KW-0255">Endonuclease</keyword>
<dbReference type="PROSITE" id="PS51643">
    <property type="entry name" value="HD_CAS3"/>
    <property type="match status" value="1"/>
</dbReference>
<dbReference type="NCBIfam" id="TIGR01596">
    <property type="entry name" value="cas3_HD"/>
    <property type="match status" value="1"/>
</dbReference>
<dbReference type="GO" id="GO:0051607">
    <property type="term" value="P:defense response to virus"/>
    <property type="evidence" value="ECO:0007669"/>
    <property type="project" value="UniProtKB-KW"/>
</dbReference>
<keyword evidence="6" id="KW-1185">Reference proteome</keyword>
<dbReference type="OrthoDB" id="9810236at2"/>
<feature type="domain" description="HD Cas3-type" evidence="4">
    <location>
        <begin position="13"/>
        <end position="114"/>
    </location>
</feature>
<organism evidence="5 6">
    <name type="scientific">Algoriphagus antarcticus</name>
    <dbReference type="NCBI Taxonomy" id="238540"/>
    <lineage>
        <taxon>Bacteria</taxon>
        <taxon>Pseudomonadati</taxon>
        <taxon>Bacteroidota</taxon>
        <taxon>Cytophagia</taxon>
        <taxon>Cytophagales</taxon>
        <taxon>Cyclobacteriaceae</taxon>
        <taxon>Algoriphagus</taxon>
    </lineage>
</organism>
<reference evidence="5 6" key="1">
    <citation type="submission" date="2018-08" db="EMBL/GenBank/DDBJ databases">
        <title>Genomic Encyclopedia of Archaeal and Bacterial Type Strains, Phase II (KMG-II): from individual species to whole genera.</title>
        <authorList>
            <person name="Goeker M."/>
        </authorList>
    </citation>
    <scope>NUCLEOTIDE SEQUENCE [LARGE SCALE GENOMIC DNA]</scope>
    <source>
        <strain evidence="5 6">DSM 15986</strain>
    </source>
</reference>
<keyword evidence="5" id="KW-0540">Nuclease</keyword>
<evidence type="ECO:0000256" key="2">
    <source>
        <dbReference type="ARBA" id="ARBA00022801"/>
    </source>
</evidence>
<dbReference type="Proteomes" id="UP000256405">
    <property type="component" value="Unassembled WGS sequence"/>
</dbReference>
<accession>A0A3E0D803</accession>
<dbReference type="GO" id="GO:0046872">
    <property type="term" value="F:metal ion binding"/>
    <property type="evidence" value="ECO:0007669"/>
    <property type="project" value="UniProtKB-KW"/>
</dbReference>
<evidence type="ECO:0000256" key="3">
    <source>
        <dbReference type="ARBA" id="ARBA00023118"/>
    </source>
</evidence>
<comment type="caution">
    <text evidence="5">The sequence shown here is derived from an EMBL/GenBank/DDBJ whole genome shotgun (WGS) entry which is preliminary data.</text>
</comment>
<evidence type="ECO:0000313" key="5">
    <source>
        <dbReference type="EMBL" id="REG78225.1"/>
    </source>
</evidence>